<dbReference type="AlphaFoldDB" id="A0A8X6USS3"/>
<gene>
    <name evidence="1" type="ORF">NPIL_524531</name>
</gene>
<dbReference type="Proteomes" id="UP000887013">
    <property type="component" value="Unassembled WGS sequence"/>
</dbReference>
<accession>A0A8X6USS3</accession>
<reference evidence="1" key="1">
    <citation type="submission" date="2020-08" db="EMBL/GenBank/DDBJ databases">
        <title>Multicomponent nature underlies the extraordinary mechanical properties of spider dragline silk.</title>
        <authorList>
            <person name="Kono N."/>
            <person name="Nakamura H."/>
            <person name="Mori M."/>
            <person name="Yoshida Y."/>
            <person name="Ohtoshi R."/>
            <person name="Malay A.D."/>
            <person name="Moran D.A.P."/>
            <person name="Tomita M."/>
            <person name="Numata K."/>
            <person name="Arakawa K."/>
        </authorList>
    </citation>
    <scope>NUCLEOTIDE SEQUENCE</scope>
</reference>
<protein>
    <submittedName>
        <fullName evidence="1">Uncharacterized protein</fullName>
    </submittedName>
</protein>
<sequence length="86" mass="9804">MELWVFIVAIRMSPLLPICTSKIRAMTHLSGRPSSLIKTMPSIFRLSCSSYHFLGVVKKKERRNCTHPKAMFRVLQLFSTPYASGC</sequence>
<evidence type="ECO:0000313" key="2">
    <source>
        <dbReference type="Proteomes" id="UP000887013"/>
    </source>
</evidence>
<keyword evidence="2" id="KW-1185">Reference proteome</keyword>
<organism evidence="1 2">
    <name type="scientific">Nephila pilipes</name>
    <name type="common">Giant wood spider</name>
    <name type="synonym">Nephila maculata</name>
    <dbReference type="NCBI Taxonomy" id="299642"/>
    <lineage>
        <taxon>Eukaryota</taxon>
        <taxon>Metazoa</taxon>
        <taxon>Ecdysozoa</taxon>
        <taxon>Arthropoda</taxon>
        <taxon>Chelicerata</taxon>
        <taxon>Arachnida</taxon>
        <taxon>Araneae</taxon>
        <taxon>Araneomorphae</taxon>
        <taxon>Entelegynae</taxon>
        <taxon>Araneoidea</taxon>
        <taxon>Nephilidae</taxon>
        <taxon>Nephila</taxon>
    </lineage>
</organism>
<comment type="caution">
    <text evidence="1">The sequence shown here is derived from an EMBL/GenBank/DDBJ whole genome shotgun (WGS) entry which is preliminary data.</text>
</comment>
<proteinExistence type="predicted"/>
<dbReference type="EMBL" id="BMAW01035302">
    <property type="protein sequence ID" value="GFU39141.1"/>
    <property type="molecule type" value="Genomic_DNA"/>
</dbReference>
<evidence type="ECO:0000313" key="1">
    <source>
        <dbReference type="EMBL" id="GFU39141.1"/>
    </source>
</evidence>
<name>A0A8X6USS3_NEPPI</name>